<evidence type="ECO:0000259" key="2">
    <source>
        <dbReference type="Pfam" id="PF20208"/>
    </source>
</evidence>
<dbReference type="AlphaFoldDB" id="A0A6M5YQ24"/>
<evidence type="ECO:0000313" key="3">
    <source>
        <dbReference type="EMBL" id="QJW95062.1"/>
    </source>
</evidence>
<name>A0A6M5YQ24_9BACT</name>
<organism evidence="3 4">
    <name type="scientific">Frigoriglobus tundricola</name>
    <dbReference type="NCBI Taxonomy" id="2774151"/>
    <lineage>
        <taxon>Bacteria</taxon>
        <taxon>Pseudomonadati</taxon>
        <taxon>Planctomycetota</taxon>
        <taxon>Planctomycetia</taxon>
        <taxon>Gemmatales</taxon>
        <taxon>Gemmataceae</taxon>
        <taxon>Frigoriglobus</taxon>
    </lineage>
</organism>
<gene>
    <name evidence="3" type="ORF">FTUN_2588</name>
</gene>
<evidence type="ECO:0000313" key="4">
    <source>
        <dbReference type="Proteomes" id="UP000503447"/>
    </source>
</evidence>
<protein>
    <recommendedName>
        <fullName evidence="2">ARG and Rhodanese-Phosphatase-superfamily-associated domain-containing protein</fullName>
    </recommendedName>
</protein>
<keyword evidence="4" id="KW-1185">Reference proteome</keyword>
<sequence length="467" mass="49366">MNASRFAVGLVGLGLAGLWYFAGGAQPLPASQAAEPPRVAAPLAHENLSVYFVYAADALPDAKVMSLSEALERELAIVHETSNVNVLAVENLSPDHELFVQSGDIVKGGKQDRMAAADMLLPPKSGVVAMRAHCVEQGRWTGRGTEDARQFKSSVKCAVGNEMKIANYSGHQSGVWQTVSENQNKLNATLQTTVNAAASPTSFQLTLEAPAVEAKVAEYEAALTPAADRDGVVGVVFVVNGKVTGAEVYGSSALFRKAWPKLLNAAAVEAVRDRTDKLTAAPPSAREVERFLAYGATAEPAARGENQVNNESPNAPALNLAASRSAASVNFYPPARGLVVNANEQVVQATDNVTNGQPQFRRTGRVNIEGNDTTGIRLYRNPLPALPSPLAEPAPQAARPVTPSLPAIALANGTNMNRDAAPQLQAPPAVDGNRLSSSLTENSSTLMVESRDPARQNAVIHRSYLKK</sequence>
<feature type="compositionally biased region" description="Low complexity" evidence="1">
    <location>
        <begin position="435"/>
        <end position="446"/>
    </location>
</feature>
<dbReference type="Proteomes" id="UP000503447">
    <property type="component" value="Chromosome"/>
</dbReference>
<evidence type="ECO:0000256" key="1">
    <source>
        <dbReference type="SAM" id="MobiDB-lite"/>
    </source>
</evidence>
<accession>A0A6M5YQ24</accession>
<dbReference type="KEGG" id="ftj:FTUN_2588"/>
<dbReference type="Pfam" id="PF20208">
    <property type="entry name" value="ARPP-1"/>
    <property type="match status" value="1"/>
</dbReference>
<dbReference type="RefSeq" id="WP_171470932.1">
    <property type="nucleotide sequence ID" value="NZ_CP053452.2"/>
</dbReference>
<dbReference type="InterPro" id="IPR046699">
    <property type="entry name" value="ARPP-1"/>
</dbReference>
<proteinExistence type="predicted"/>
<reference evidence="4" key="1">
    <citation type="submission" date="2020-05" db="EMBL/GenBank/DDBJ databases">
        <title>Frigoriglobus tundricola gen. nov., sp. nov., a psychrotolerant cellulolytic planctomycete of the family Gemmataceae with two divergent copies of 16S rRNA gene.</title>
        <authorList>
            <person name="Kulichevskaya I.S."/>
            <person name="Ivanova A.A."/>
            <person name="Naumoff D.G."/>
            <person name="Beletsky A.V."/>
            <person name="Rijpstra W.I.C."/>
            <person name="Sinninghe Damste J.S."/>
            <person name="Mardanov A.V."/>
            <person name="Ravin N.V."/>
            <person name="Dedysh S.N."/>
        </authorList>
    </citation>
    <scope>NUCLEOTIDE SEQUENCE [LARGE SCALE GENOMIC DNA]</scope>
    <source>
        <strain evidence="4">PL17</strain>
    </source>
</reference>
<feature type="domain" description="ARG and Rhodanese-Phosphatase-superfamily-associated" evidence="2">
    <location>
        <begin position="38"/>
        <end position="305"/>
    </location>
</feature>
<dbReference type="EMBL" id="CP053452">
    <property type="protein sequence ID" value="QJW95062.1"/>
    <property type="molecule type" value="Genomic_DNA"/>
</dbReference>
<feature type="region of interest" description="Disordered" evidence="1">
    <location>
        <begin position="418"/>
        <end position="450"/>
    </location>
</feature>